<evidence type="ECO:0000313" key="4">
    <source>
        <dbReference type="Proteomes" id="UP000011087"/>
    </source>
</evidence>
<dbReference type="PaxDb" id="55529-EKX46963"/>
<dbReference type="Gene3D" id="1.25.40.180">
    <property type="match status" value="1"/>
</dbReference>
<reference evidence="3" key="3">
    <citation type="submission" date="2015-06" db="UniProtKB">
        <authorList>
            <consortium name="EnsemblProtists"/>
        </authorList>
    </citation>
    <scope>IDENTIFICATION</scope>
</reference>
<sequence>MCFDEDFAKAHFLITASLLNAPKLTDEIVKRKELLKASCKTEEQQMAFLFAMELMIVKEKRRGIKKYDDILRKLWEHDIISEDRMDTWYRKEDGLKQHYPDFQLDDAIDCRKAGWKFIDWVQQGEDEDDEEEEDA</sequence>
<keyword evidence="2" id="KW-0396">Initiation factor</keyword>
<dbReference type="OrthoDB" id="1484842at2759"/>
<dbReference type="Proteomes" id="UP000011087">
    <property type="component" value="Unassembled WGS sequence"/>
</dbReference>
<dbReference type="GO" id="GO:0003743">
    <property type="term" value="F:translation initiation factor activity"/>
    <property type="evidence" value="ECO:0007669"/>
    <property type="project" value="UniProtKB-KW"/>
</dbReference>
<dbReference type="Pfam" id="PF02020">
    <property type="entry name" value="W2"/>
    <property type="match status" value="1"/>
</dbReference>
<dbReference type="KEGG" id="gtt:GUITHDRAFT_137930"/>
<accession>L1JEK6</accession>
<evidence type="ECO:0000313" key="3">
    <source>
        <dbReference type="EnsemblProtists" id="EKX46963"/>
    </source>
</evidence>
<dbReference type="GeneID" id="17303527"/>
<keyword evidence="4" id="KW-1185">Reference proteome</keyword>
<gene>
    <name evidence="2" type="ORF">GUITHDRAFT_137930</name>
</gene>
<feature type="domain" description="W2" evidence="1">
    <location>
        <begin position="1"/>
        <end position="131"/>
    </location>
</feature>
<dbReference type="InterPro" id="IPR003307">
    <property type="entry name" value="W2_domain"/>
</dbReference>
<reference evidence="2 4" key="1">
    <citation type="journal article" date="2012" name="Nature">
        <title>Algal genomes reveal evolutionary mosaicism and the fate of nucleomorphs.</title>
        <authorList>
            <consortium name="DOE Joint Genome Institute"/>
            <person name="Curtis B.A."/>
            <person name="Tanifuji G."/>
            <person name="Burki F."/>
            <person name="Gruber A."/>
            <person name="Irimia M."/>
            <person name="Maruyama S."/>
            <person name="Arias M.C."/>
            <person name="Ball S.G."/>
            <person name="Gile G.H."/>
            <person name="Hirakawa Y."/>
            <person name="Hopkins J.F."/>
            <person name="Kuo A."/>
            <person name="Rensing S.A."/>
            <person name="Schmutz J."/>
            <person name="Symeonidi A."/>
            <person name="Elias M."/>
            <person name="Eveleigh R.J."/>
            <person name="Herman E.K."/>
            <person name="Klute M.J."/>
            <person name="Nakayama T."/>
            <person name="Obornik M."/>
            <person name="Reyes-Prieto A."/>
            <person name="Armbrust E.V."/>
            <person name="Aves S.J."/>
            <person name="Beiko R.G."/>
            <person name="Coutinho P."/>
            <person name="Dacks J.B."/>
            <person name="Durnford D.G."/>
            <person name="Fast N.M."/>
            <person name="Green B.R."/>
            <person name="Grisdale C.J."/>
            <person name="Hempel F."/>
            <person name="Henrissat B."/>
            <person name="Hoppner M.P."/>
            <person name="Ishida K."/>
            <person name="Kim E."/>
            <person name="Koreny L."/>
            <person name="Kroth P.G."/>
            <person name="Liu Y."/>
            <person name="Malik S.B."/>
            <person name="Maier U.G."/>
            <person name="McRose D."/>
            <person name="Mock T."/>
            <person name="Neilson J.A."/>
            <person name="Onodera N.T."/>
            <person name="Poole A.M."/>
            <person name="Pritham E.J."/>
            <person name="Richards T.A."/>
            <person name="Rocap G."/>
            <person name="Roy S.W."/>
            <person name="Sarai C."/>
            <person name="Schaack S."/>
            <person name="Shirato S."/>
            <person name="Slamovits C.H."/>
            <person name="Spencer D.F."/>
            <person name="Suzuki S."/>
            <person name="Worden A.Z."/>
            <person name="Zauner S."/>
            <person name="Barry K."/>
            <person name="Bell C."/>
            <person name="Bharti A.K."/>
            <person name="Crow J.A."/>
            <person name="Grimwood J."/>
            <person name="Kramer R."/>
            <person name="Lindquist E."/>
            <person name="Lucas S."/>
            <person name="Salamov A."/>
            <person name="McFadden G.I."/>
            <person name="Lane C.E."/>
            <person name="Keeling P.J."/>
            <person name="Gray M.W."/>
            <person name="Grigoriev I.V."/>
            <person name="Archibald J.M."/>
        </authorList>
    </citation>
    <scope>NUCLEOTIDE SEQUENCE</scope>
    <source>
        <strain evidence="2 4">CCMP2712</strain>
    </source>
</reference>
<organism evidence="2">
    <name type="scientific">Guillardia theta (strain CCMP2712)</name>
    <name type="common">Cryptophyte</name>
    <dbReference type="NCBI Taxonomy" id="905079"/>
    <lineage>
        <taxon>Eukaryota</taxon>
        <taxon>Cryptophyceae</taxon>
        <taxon>Pyrenomonadales</taxon>
        <taxon>Geminigeraceae</taxon>
        <taxon>Guillardia</taxon>
    </lineage>
</organism>
<dbReference type="HOGENOM" id="CLU_1889754_0_0_1"/>
<dbReference type="RefSeq" id="XP_005833943.1">
    <property type="nucleotide sequence ID" value="XM_005833886.1"/>
</dbReference>
<evidence type="ECO:0000313" key="2">
    <source>
        <dbReference type="EMBL" id="EKX46963.1"/>
    </source>
</evidence>
<dbReference type="EnsemblProtists" id="EKX46963">
    <property type="protein sequence ID" value="EKX46963"/>
    <property type="gene ID" value="GUITHDRAFT_137930"/>
</dbReference>
<name>L1JEK6_GUITC</name>
<dbReference type="SUPFAM" id="SSF48371">
    <property type="entry name" value="ARM repeat"/>
    <property type="match status" value="1"/>
</dbReference>
<protein>
    <submittedName>
        <fullName evidence="2">Translation initiation factor 5</fullName>
    </submittedName>
</protein>
<evidence type="ECO:0000259" key="1">
    <source>
        <dbReference type="PROSITE" id="PS51363"/>
    </source>
</evidence>
<dbReference type="AlphaFoldDB" id="L1JEK6"/>
<dbReference type="InterPro" id="IPR016024">
    <property type="entry name" value="ARM-type_fold"/>
</dbReference>
<proteinExistence type="predicted"/>
<dbReference type="EMBL" id="JH992992">
    <property type="protein sequence ID" value="EKX46963.1"/>
    <property type="molecule type" value="Genomic_DNA"/>
</dbReference>
<dbReference type="PROSITE" id="PS51363">
    <property type="entry name" value="W2"/>
    <property type="match status" value="1"/>
</dbReference>
<keyword evidence="2" id="KW-0648">Protein biosynthesis</keyword>
<reference evidence="4" key="2">
    <citation type="submission" date="2012-11" db="EMBL/GenBank/DDBJ databases">
        <authorList>
            <person name="Kuo A."/>
            <person name="Curtis B.A."/>
            <person name="Tanifuji G."/>
            <person name="Burki F."/>
            <person name="Gruber A."/>
            <person name="Irimia M."/>
            <person name="Maruyama S."/>
            <person name="Arias M.C."/>
            <person name="Ball S.G."/>
            <person name="Gile G.H."/>
            <person name="Hirakawa Y."/>
            <person name="Hopkins J.F."/>
            <person name="Rensing S.A."/>
            <person name="Schmutz J."/>
            <person name="Symeonidi A."/>
            <person name="Elias M."/>
            <person name="Eveleigh R.J."/>
            <person name="Herman E.K."/>
            <person name="Klute M.J."/>
            <person name="Nakayama T."/>
            <person name="Obornik M."/>
            <person name="Reyes-Prieto A."/>
            <person name="Armbrust E.V."/>
            <person name="Aves S.J."/>
            <person name="Beiko R.G."/>
            <person name="Coutinho P."/>
            <person name="Dacks J.B."/>
            <person name="Durnford D.G."/>
            <person name="Fast N.M."/>
            <person name="Green B.R."/>
            <person name="Grisdale C."/>
            <person name="Hempe F."/>
            <person name="Henrissat B."/>
            <person name="Hoppner M.P."/>
            <person name="Ishida K.-I."/>
            <person name="Kim E."/>
            <person name="Koreny L."/>
            <person name="Kroth P.G."/>
            <person name="Liu Y."/>
            <person name="Malik S.-B."/>
            <person name="Maier U.G."/>
            <person name="McRose D."/>
            <person name="Mock T."/>
            <person name="Neilson J.A."/>
            <person name="Onodera N.T."/>
            <person name="Poole A.M."/>
            <person name="Pritham E.J."/>
            <person name="Richards T.A."/>
            <person name="Rocap G."/>
            <person name="Roy S.W."/>
            <person name="Sarai C."/>
            <person name="Schaack S."/>
            <person name="Shirato S."/>
            <person name="Slamovits C.H."/>
            <person name="Spencer D.F."/>
            <person name="Suzuki S."/>
            <person name="Worden A.Z."/>
            <person name="Zauner S."/>
            <person name="Barry K."/>
            <person name="Bell C."/>
            <person name="Bharti A.K."/>
            <person name="Crow J.A."/>
            <person name="Grimwood J."/>
            <person name="Kramer R."/>
            <person name="Lindquist E."/>
            <person name="Lucas S."/>
            <person name="Salamov A."/>
            <person name="McFadden G.I."/>
            <person name="Lane C.E."/>
            <person name="Keeling P.J."/>
            <person name="Gray M.W."/>
            <person name="Grigoriev I.V."/>
            <person name="Archibald J.M."/>
        </authorList>
    </citation>
    <scope>NUCLEOTIDE SEQUENCE</scope>
    <source>
        <strain evidence="4">CCMP2712</strain>
    </source>
</reference>